<dbReference type="InterPro" id="IPR032710">
    <property type="entry name" value="NTF2-like_dom_sf"/>
</dbReference>
<dbReference type="Proteomes" id="UP001185792">
    <property type="component" value="Unassembled WGS sequence"/>
</dbReference>
<keyword evidence="3" id="KW-1185">Reference proteome</keyword>
<sequence>MTRLPVINTATTGSALVLPPATTGPIQNLPSLMRRYTHAYTNCHDFDECRRLMAEDYTLRMGDHVMKGREDEYIPATAKQFLQFPGLGISVHDVVLGTERVAMHFSEYGRSTLTGRQSVWGGVSLYNWNGEKLTDCRVEQDYYARRDQSRSGIPDLMESPAFDPWTVEPQEPDADTDQIVRDWILAGGILDCAIGSLDNEATALPRRPLLGERSVTILDMFTAGPRAAFHAVIRGRYAGGLGSLDNFRGKPTALYVAGLATVVGQTVSVRAVTDRLNVERRLMHGW</sequence>
<organism evidence="2 3">
    <name type="scientific">Williamsia marianensis</name>
    <dbReference type="NCBI Taxonomy" id="85044"/>
    <lineage>
        <taxon>Bacteria</taxon>
        <taxon>Bacillati</taxon>
        <taxon>Actinomycetota</taxon>
        <taxon>Actinomycetes</taxon>
        <taxon>Mycobacteriales</taxon>
        <taxon>Nocardiaceae</taxon>
        <taxon>Williamsia</taxon>
    </lineage>
</organism>
<feature type="domain" description="SnoaL-like" evidence="1">
    <location>
        <begin position="34"/>
        <end position="134"/>
    </location>
</feature>
<evidence type="ECO:0000313" key="3">
    <source>
        <dbReference type="Proteomes" id="UP001185792"/>
    </source>
</evidence>
<accession>A0ABU4ERI4</accession>
<protein>
    <submittedName>
        <fullName evidence="2">Nuclear transport factor 2 family protein</fullName>
    </submittedName>
</protein>
<proteinExistence type="predicted"/>
<dbReference type="SUPFAM" id="SSF54427">
    <property type="entry name" value="NTF2-like"/>
    <property type="match status" value="1"/>
</dbReference>
<comment type="caution">
    <text evidence="2">The sequence shown here is derived from an EMBL/GenBank/DDBJ whole genome shotgun (WGS) entry which is preliminary data.</text>
</comment>
<reference evidence="2 3" key="1">
    <citation type="submission" date="2023-10" db="EMBL/GenBank/DDBJ databases">
        <title>Development of a sustainable strategy for remediation of hydrocarbon-contaminated territories based on the waste exchange concept.</title>
        <authorList>
            <person name="Krivoruchko A."/>
        </authorList>
    </citation>
    <scope>NUCLEOTIDE SEQUENCE [LARGE SCALE GENOMIC DNA]</scope>
    <source>
        <strain evidence="2 3">IEGM 1236</strain>
    </source>
</reference>
<dbReference type="InterPro" id="IPR037401">
    <property type="entry name" value="SnoaL-like"/>
</dbReference>
<evidence type="ECO:0000313" key="2">
    <source>
        <dbReference type="EMBL" id="MDV7133846.1"/>
    </source>
</evidence>
<name>A0ABU4ERI4_WILMA</name>
<evidence type="ECO:0000259" key="1">
    <source>
        <dbReference type="Pfam" id="PF12680"/>
    </source>
</evidence>
<dbReference type="EMBL" id="JAWLUM010000001">
    <property type="protein sequence ID" value="MDV7133846.1"/>
    <property type="molecule type" value="Genomic_DNA"/>
</dbReference>
<dbReference type="RefSeq" id="WP_317712812.1">
    <property type="nucleotide sequence ID" value="NZ_JAWLUM010000001.1"/>
</dbReference>
<dbReference type="Pfam" id="PF12680">
    <property type="entry name" value="SnoaL_2"/>
    <property type="match status" value="1"/>
</dbReference>
<dbReference type="Gene3D" id="3.10.450.50">
    <property type="match status" value="1"/>
</dbReference>
<gene>
    <name evidence="2" type="ORF">R4198_09075</name>
</gene>